<evidence type="ECO:0000256" key="21">
    <source>
        <dbReference type="SAM" id="Phobius"/>
    </source>
</evidence>
<evidence type="ECO:0000313" key="23">
    <source>
        <dbReference type="Proteomes" id="UP001260072"/>
    </source>
</evidence>
<dbReference type="PANTHER" id="PTHR46382:SF1">
    <property type="entry name" value="PHOSPHATIDATE CYTIDYLYLTRANSFERASE"/>
    <property type="match status" value="1"/>
</dbReference>
<keyword evidence="8" id="KW-1003">Cell membrane</keyword>
<evidence type="ECO:0000256" key="18">
    <source>
        <dbReference type="RuleBase" id="RU003938"/>
    </source>
</evidence>
<keyword evidence="12 18" id="KW-0548">Nucleotidyltransferase</keyword>
<evidence type="ECO:0000256" key="11">
    <source>
        <dbReference type="ARBA" id="ARBA00022692"/>
    </source>
</evidence>
<comment type="pathway">
    <text evidence="4">Lipid metabolism.</text>
</comment>
<proteinExistence type="inferred from homology"/>
<feature type="transmembrane region" description="Helical" evidence="21">
    <location>
        <begin position="238"/>
        <end position="256"/>
    </location>
</feature>
<dbReference type="EC" id="2.7.7.41" evidence="6 18"/>
<evidence type="ECO:0000256" key="6">
    <source>
        <dbReference type="ARBA" id="ARBA00012487"/>
    </source>
</evidence>
<evidence type="ECO:0000256" key="8">
    <source>
        <dbReference type="ARBA" id="ARBA00022475"/>
    </source>
</evidence>
<keyword evidence="15 21" id="KW-0472">Membrane</keyword>
<comment type="caution">
    <text evidence="22">The sequence shown here is derived from an EMBL/GenBank/DDBJ whole genome shotgun (WGS) entry which is preliminary data.</text>
</comment>
<dbReference type="Pfam" id="PF01148">
    <property type="entry name" value="CTP_transf_1"/>
    <property type="match status" value="1"/>
</dbReference>
<evidence type="ECO:0000256" key="14">
    <source>
        <dbReference type="ARBA" id="ARBA00023098"/>
    </source>
</evidence>
<evidence type="ECO:0000313" key="22">
    <source>
        <dbReference type="EMBL" id="MDR5692037.1"/>
    </source>
</evidence>
<evidence type="ECO:0000256" key="16">
    <source>
        <dbReference type="ARBA" id="ARBA00023209"/>
    </source>
</evidence>
<evidence type="ECO:0000256" key="12">
    <source>
        <dbReference type="ARBA" id="ARBA00022695"/>
    </source>
</evidence>
<keyword evidence="10 18" id="KW-0808">Transferase</keyword>
<evidence type="ECO:0000256" key="17">
    <source>
        <dbReference type="ARBA" id="ARBA00023264"/>
    </source>
</evidence>
<keyword evidence="14" id="KW-0443">Lipid metabolism</keyword>
<name>A0ABU1FJV9_9MICO</name>
<evidence type="ECO:0000256" key="4">
    <source>
        <dbReference type="ARBA" id="ARBA00005189"/>
    </source>
</evidence>
<dbReference type="RefSeq" id="WP_310520592.1">
    <property type="nucleotide sequence ID" value="NZ_BAABBS010000002.1"/>
</dbReference>
<keyword evidence="13 21" id="KW-1133">Transmembrane helix</keyword>
<keyword evidence="23" id="KW-1185">Reference proteome</keyword>
<evidence type="ECO:0000256" key="1">
    <source>
        <dbReference type="ARBA" id="ARBA00001698"/>
    </source>
</evidence>
<feature type="transmembrane region" description="Helical" evidence="21">
    <location>
        <begin position="198"/>
        <end position="217"/>
    </location>
</feature>
<evidence type="ECO:0000256" key="13">
    <source>
        <dbReference type="ARBA" id="ARBA00022989"/>
    </source>
</evidence>
<evidence type="ECO:0000256" key="7">
    <source>
        <dbReference type="ARBA" id="ARBA00019373"/>
    </source>
</evidence>
<dbReference type="GO" id="GO:0004605">
    <property type="term" value="F:phosphatidate cytidylyltransferase activity"/>
    <property type="evidence" value="ECO:0007669"/>
    <property type="project" value="UniProtKB-EC"/>
</dbReference>
<dbReference type="EMBL" id="JAVKGS010000002">
    <property type="protein sequence ID" value="MDR5692037.1"/>
    <property type="molecule type" value="Genomic_DNA"/>
</dbReference>
<comment type="catalytic activity">
    <reaction evidence="1 18">
        <text>a 1,2-diacyl-sn-glycero-3-phosphate + CTP + H(+) = a CDP-1,2-diacyl-sn-glycerol + diphosphate</text>
        <dbReference type="Rhea" id="RHEA:16229"/>
        <dbReference type="ChEBI" id="CHEBI:15378"/>
        <dbReference type="ChEBI" id="CHEBI:33019"/>
        <dbReference type="ChEBI" id="CHEBI:37563"/>
        <dbReference type="ChEBI" id="CHEBI:58332"/>
        <dbReference type="ChEBI" id="CHEBI:58608"/>
        <dbReference type="EC" id="2.7.7.41"/>
    </reaction>
</comment>
<keyword evidence="16" id="KW-0594">Phospholipid biosynthesis</keyword>
<dbReference type="Proteomes" id="UP001260072">
    <property type="component" value="Unassembled WGS sequence"/>
</dbReference>
<feature type="transmembrane region" description="Helical" evidence="21">
    <location>
        <begin position="172"/>
        <end position="192"/>
    </location>
</feature>
<evidence type="ECO:0000256" key="15">
    <source>
        <dbReference type="ARBA" id="ARBA00023136"/>
    </source>
</evidence>
<evidence type="ECO:0000256" key="10">
    <source>
        <dbReference type="ARBA" id="ARBA00022679"/>
    </source>
</evidence>
<keyword evidence="11 18" id="KW-0812">Transmembrane</keyword>
<feature type="transmembrane region" description="Helical" evidence="21">
    <location>
        <begin position="85"/>
        <end position="104"/>
    </location>
</feature>
<reference evidence="23" key="1">
    <citation type="submission" date="2023-07" db="EMBL/GenBank/DDBJ databases">
        <title>Description of three actinobacteria isolated from air of manufacturing shop in a pharmaceutical factory.</title>
        <authorList>
            <person name="Zhang D.-F."/>
        </authorList>
    </citation>
    <scope>NUCLEOTIDE SEQUENCE [LARGE SCALE GENOMIC DNA]</scope>
    <source>
        <strain evidence="23">CCTCC AB 2011122</strain>
    </source>
</reference>
<feature type="transmembrane region" description="Helical" evidence="21">
    <location>
        <begin position="60"/>
        <end position="79"/>
    </location>
</feature>
<dbReference type="PANTHER" id="PTHR46382">
    <property type="entry name" value="PHOSPHATIDATE CYTIDYLYLTRANSFERASE"/>
    <property type="match status" value="1"/>
</dbReference>
<dbReference type="PROSITE" id="PS01315">
    <property type="entry name" value="CDS"/>
    <property type="match status" value="1"/>
</dbReference>
<dbReference type="InterPro" id="IPR000374">
    <property type="entry name" value="PC_trans"/>
</dbReference>
<feature type="transmembrane region" description="Helical" evidence="21">
    <location>
        <begin position="262"/>
        <end position="282"/>
    </location>
</feature>
<feature type="coiled-coil region" evidence="19">
    <location>
        <begin position="24"/>
        <end position="51"/>
    </location>
</feature>
<sequence>MTGVPEGERSDAGDHEHSSRAEFRAQMHQRRVELERQLEASRAQFDQAQERINARTGRNLFLAVGIGVAFGGTLLLSLLVIKELFMVFAVVVAAFSSSELASALRNGGYRVPRVPTVAVAIVAVPVAYYGGGAGQLAAVLGGMLLVVLWRIAEQASPAVRTASNGLVRDLGAVLLVQAYVVFLATFTVVLTAAEGGQWWTLAFIIIAVAADTGAYASGLMFGRHPMAPVISPKKTWEGFAGGALASVVAGVILSIFMLGNTWWFGLIFGAAIFLTATLGDLAESLIKRDLGIKDMSSWLPGHGGFLDRLDSILPSAAVAFVAFRVFG</sequence>
<comment type="pathway">
    <text evidence="3 18">Phospholipid metabolism; CDP-diacylglycerol biosynthesis; CDP-diacylglycerol from sn-glycerol 3-phosphate: step 3/3.</text>
</comment>
<organism evidence="22 23">
    <name type="scientific">Agromyces indicus</name>
    <dbReference type="NCBI Taxonomy" id="758919"/>
    <lineage>
        <taxon>Bacteria</taxon>
        <taxon>Bacillati</taxon>
        <taxon>Actinomycetota</taxon>
        <taxon>Actinomycetes</taxon>
        <taxon>Micrococcales</taxon>
        <taxon>Microbacteriaceae</taxon>
        <taxon>Agromyces</taxon>
    </lineage>
</organism>
<comment type="subcellular location">
    <subcellularLocation>
        <location evidence="2">Cell membrane</location>
        <topology evidence="2">Multi-pass membrane protein</topology>
    </subcellularLocation>
</comment>
<keyword evidence="9" id="KW-0444">Lipid biosynthesis</keyword>
<keyword evidence="19" id="KW-0175">Coiled coil</keyword>
<protein>
    <recommendedName>
        <fullName evidence="7 18">Phosphatidate cytidylyltransferase</fullName>
        <ecNumber evidence="6 18">2.7.7.41</ecNumber>
    </recommendedName>
</protein>
<evidence type="ECO:0000256" key="2">
    <source>
        <dbReference type="ARBA" id="ARBA00004651"/>
    </source>
</evidence>
<accession>A0ABU1FJV9</accession>
<evidence type="ECO:0000256" key="5">
    <source>
        <dbReference type="ARBA" id="ARBA00010185"/>
    </source>
</evidence>
<keyword evidence="17" id="KW-1208">Phospholipid metabolism</keyword>
<comment type="similarity">
    <text evidence="5 18">Belongs to the CDS family.</text>
</comment>
<evidence type="ECO:0000256" key="20">
    <source>
        <dbReference type="SAM" id="MobiDB-lite"/>
    </source>
</evidence>
<feature type="region of interest" description="Disordered" evidence="20">
    <location>
        <begin position="1"/>
        <end position="23"/>
    </location>
</feature>
<evidence type="ECO:0000256" key="9">
    <source>
        <dbReference type="ARBA" id="ARBA00022516"/>
    </source>
</evidence>
<gene>
    <name evidence="22" type="ORF">RH861_08165</name>
</gene>
<evidence type="ECO:0000256" key="3">
    <source>
        <dbReference type="ARBA" id="ARBA00005119"/>
    </source>
</evidence>
<feature type="transmembrane region" description="Helical" evidence="21">
    <location>
        <begin position="111"/>
        <end position="129"/>
    </location>
</feature>
<evidence type="ECO:0000256" key="19">
    <source>
        <dbReference type="SAM" id="Coils"/>
    </source>
</evidence>